<protein>
    <recommendedName>
        <fullName evidence="3">GAG-pre-integrase domain-containing protein</fullName>
    </recommendedName>
</protein>
<evidence type="ECO:0000313" key="1">
    <source>
        <dbReference type="EMBL" id="KIK50686.1"/>
    </source>
</evidence>
<keyword evidence="2" id="KW-1185">Reference proteome</keyword>
<dbReference type="PANTHER" id="PTHR42648">
    <property type="entry name" value="TRANSPOSASE, PUTATIVE-RELATED"/>
    <property type="match status" value="1"/>
</dbReference>
<evidence type="ECO:0008006" key="3">
    <source>
        <dbReference type="Google" id="ProtNLM"/>
    </source>
</evidence>
<sequence length="141" mass="15571">MLPNTLYVPELANTLISIGCLDNAGYTVTFGNGKAEIRYKDGTLMLTLDELHRHMGHISHRAAENLVRGGFVNGVALESNDAPQCETCIFAKMSRKPIPKVRKGERAKEFGEQIHSDVWGPATVESKGGKCYFVMFTDDHS</sequence>
<organism evidence="1 2">
    <name type="scientific">Collybiopsis luxurians FD-317 M1</name>
    <dbReference type="NCBI Taxonomy" id="944289"/>
    <lineage>
        <taxon>Eukaryota</taxon>
        <taxon>Fungi</taxon>
        <taxon>Dikarya</taxon>
        <taxon>Basidiomycota</taxon>
        <taxon>Agaricomycotina</taxon>
        <taxon>Agaricomycetes</taxon>
        <taxon>Agaricomycetidae</taxon>
        <taxon>Agaricales</taxon>
        <taxon>Marasmiineae</taxon>
        <taxon>Omphalotaceae</taxon>
        <taxon>Collybiopsis</taxon>
        <taxon>Collybiopsis luxurians</taxon>
    </lineage>
</organism>
<gene>
    <name evidence="1" type="ORF">GYMLUDRAFT_182403</name>
</gene>
<dbReference type="OrthoDB" id="7691805at2759"/>
<evidence type="ECO:0000313" key="2">
    <source>
        <dbReference type="Proteomes" id="UP000053593"/>
    </source>
</evidence>
<reference evidence="1 2" key="1">
    <citation type="submission" date="2014-04" db="EMBL/GenBank/DDBJ databases">
        <title>Evolutionary Origins and Diversification of the Mycorrhizal Mutualists.</title>
        <authorList>
            <consortium name="DOE Joint Genome Institute"/>
            <consortium name="Mycorrhizal Genomics Consortium"/>
            <person name="Kohler A."/>
            <person name="Kuo A."/>
            <person name="Nagy L.G."/>
            <person name="Floudas D."/>
            <person name="Copeland A."/>
            <person name="Barry K.W."/>
            <person name="Cichocki N."/>
            <person name="Veneault-Fourrey C."/>
            <person name="LaButti K."/>
            <person name="Lindquist E.A."/>
            <person name="Lipzen A."/>
            <person name="Lundell T."/>
            <person name="Morin E."/>
            <person name="Murat C."/>
            <person name="Riley R."/>
            <person name="Ohm R."/>
            <person name="Sun H."/>
            <person name="Tunlid A."/>
            <person name="Henrissat B."/>
            <person name="Grigoriev I.V."/>
            <person name="Hibbett D.S."/>
            <person name="Martin F."/>
        </authorList>
    </citation>
    <scope>NUCLEOTIDE SEQUENCE [LARGE SCALE GENOMIC DNA]</scope>
    <source>
        <strain evidence="1 2">FD-317 M1</strain>
    </source>
</reference>
<accession>A0A0D0B917</accession>
<dbReference type="HOGENOM" id="CLU_102301_2_0_1"/>
<dbReference type="Proteomes" id="UP000053593">
    <property type="component" value="Unassembled WGS sequence"/>
</dbReference>
<dbReference type="InterPro" id="IPR039537">
    <property type="entry name" value="Retrotran_Ty1/copia-like"/>
</dbReference>
<name>A0A0D0B917_9AGAR</name>
<dbReference type="PANTHER" id="PTHR42648:SF28">
    <property type="entry name" value="TRANSPOSON-ENCODED PROTEIN WITH RIBONUCLEASE H-LIKE AND RETROVIRUS ZINC FINGER-LIKE DOMAINS"/>
    <property type="match status" value="1"/>
</dbReference>
<dbReference type="EMBL" id="KN834889">
    <property type="protein sequence ID" value="KIK50686.1"/>
    <property type="molecule type" value="Genomic_DNA"/>
</dbReference>
<dbReference type="AlphaFoldDB" id="A0A0D0B917"/>
<proteinExistence type="predicted"/>